<dbReference type="VEuPathDB" id="ToxoDB:TGCOUG_271430A"/>
<dbReference type="AlphaFoldDB" id="A0A2G8Y1Z7"/>
<gene>
    <name evidence="1" type="ORF">TGCOUG_271430A</name>
</gene>
<organism evidence="1 2">
    <name type="scientific">Toxoplasma gondii COUG</name>
    <dbReference type="NCBI Taxonomy" id="1074873"/>
    <lineage>
        <taxon>Eukaryota</taxon>
        <taxon>Sar</taxon>
        <taxon>Alveolata</taxon>
        <taxon>Apicomplexa</taxon>
        <taxon>Conoidasida</taxon>
        <taxon>Coccidia</taxon>
        <taxon>Eucoccidiorida</taxon>
        <taxon>Eimeriorina</taxon>
        <taxon>Sarcocystidae</taxon>
        <taxon>Toxoplasma</taxon>
    </lineage>
</organism>
<evidence type="ECO:0000313" key="2">
    <source>
        <dbReference type="Proteomes" id="UP000236343"/>
    </source>
</evidence>
<evidence type="ECO:0000313" key="1">
    <source>
        <dbReference type="EMBL" id="PIM01296.1"/>
    </source>
</evidence>
<dbReference type="EMBL" id="AGQR02001626">
    <property type="protein sequence ID" value="PIM01296.1"/>
    <property type="molecule type" value="Genomic_DNA"/>
</dbReference>
<sequence>MESDLESGSDLLRELNFNSDDEPPSPQAGDVTVVSPDGCVTKTIVSLGKASFVYFLSKFLVSATVSSPLISSRSPLWGACYLLSVSFDSVFSLVVDSVELA</sequence>
<dbReference type="Proteomes" id="UP000236343">
    <property type="component" value="Unassembled WGS sequence"/>
</dbReference>
<name>A0A2G8Y1Z7_TOXGO</name>
<protein>
    <submittedName>
        <fullName evidence="1">Uncharacterized protein</fullName>
    </submittedName>
</protein>
<reference evidence="1 2" key="1">
    <citation type="journal article" date="2016" name="Nat. Commun.">
        <title>Local admixture of amplified and diversified secreted pathogenesis determinants shapes mosaic Toxoplasma gondii genomes.</title>
        <authorList>
            <person name="Lorenzi H."/>
            <person name="Khan A."/>
            <person name="Behnke M.S."/>
            <person name="Namasivayam S."/>
            <person name="Swapna L.S."/>
            <person name="Hadjithomas M."/>
            <person name="Karamycheva S."/>
            <person name="Pinney D."/>
            <person name="Brunk B.P."/>
            <person name="Ajioka J.W."/>
            <person name="Ajzenberg D."/>
            <person name="Boothroyd J.C."/>
            <person name="Boyle J.P."/>
            <person name="Darde M.L."/>
            <person name="Diaz-Miranda M.A."/>
            <person name="Dubey J.P."/>
            <person name="Fritz H.M."/>
            <person name="Gennari S.M."/>
            <person name="Gregory B.D."/>
            <person name="Kim K."/>
            <person name="Saeij J.P."/>
            <person name="Su C."/>
            <person name="White M.W."/>
            <person name="Zhu X.Q."/>
            <person name="Howe D.K."/>
            <person name="Rosenthal B.M."/>
            <person name="Grigg M.E."/>
            <person name="Parkinson J."/>
            <person name="Liu L."/>
            <person name="Kissinger J.C."/>
            <person name="Roos D.S."/>
            <person name="Sibley L.D."/>
        </authorList>
    </citation>
    <scope>NUCLEOTIDE SEQUENCE [LARGE SCALE GENOMIC DNA]</scope>
    <source>
        <strain evidence="1 2">COUG</strain>
    </source>
</reference>
<proteinExistence type="predicted"/>
<accession>A0A2G8Y1Z7</accession>
<comment type="caution">
    <text evidence="1">The sequence shown here is derived from an EMBL/GenBank/DDBJ whole genome shotgun (WGS) entry which is preliminary data.</text>
</comment>